<sequence>MVKMILKRNCRDKTRWMVDRRRYKKKGEQKHDQKSPTLYTYSPFAQMRRKSKIEWCRYSPSITWCHDTPHLTHHPSEIPSIPQQQ</sequence>
<evidence type="ECO:0000313" key="2">
    <source>
        <dbReference type="Proteomes" id="UP001278500"/>
    </source>
</evidence>
<evidence type="ECO:0000313" key="1">
    <source>
        <dbReference type="EMBL" id="KAK3344920.1"/>
    </source>
</evidence>
<organism evidence="1 2">
    <name type="scientific">Neurospora tetraspora</name>
    <dbReference type="NCBI Taxonomy" id="94610"/>
    <lineage>
        <taxon>Eukaryota</taxon>
        <taxon>Fungi</taxon>
        <taxon>Dikarya</taxon>
        <taxon>Ascomycota</taxon>
        <taxon>Pezizomycotina</taxon>
        <taxon>Sordariomycetes</taxon>
        <taxon>Sordariomycetidae</taxon>
        <taxon>Sordariales</taxon>
        <taxon>Sordariaceae</taxon>
        <taxon>Neurospora</taxon>
    </lineage>
</organism>
<comment type="caution">
    <text evidence="1">The sequence shown here is derived from an EMBL/GenBank/DDBJ whole genome shotgun (WGS) entry which is preliminary data.</text>
</comment>
<accession>A0AAE0JEY8</accession>
<dbReference type="GeneID" id="87858775"/>
<reference evidence="1" key="1">
    <citation type="journal article" date="2023" name="Mol. Phylogenet. Evol.">
        <title>Genome-scale phylogeny and comparative genomics of the fungal order Sordariales.</title>
        <authorList>
            <person name="Hensen N."/>
            <person name="Bonometti L."/>
            <person name="Westerberg I."/>
            <person name="Brannstrom I.O."/>
            <person name="Guillou S."/>
            <person name="Cros-Aarteil S."/>
            <person name="Calhoun S."/>
            <person name="Haridas S."/>
            <person name="Kuo A."/>
            <person name="Mondo S."/>
            <person name="Pangilinan J."/>
            <person name="Riley R."/>
            <person name="LaButti K."/>
            <person name="Andreopoulos B."/>
            <person name="Lipzen A."/>
            <person name="Chen C."/>
            <person name="Yan M."/>
            <person name="Daum C."/>
            <person name="Ng V."/>
            <person name="Clum A."/>
            <person name="Steindorff A."/>
            <person name="Ohm R.A."/>
            <person name="Martin F."/>
            <person name="Silar P."/>
            <person name="Natvig D.O."/>
            <person name="Lalanne C."/>
            <person name="Gautier V."/>
            <person name="Ament-Velasquez S.L."/>
            <person name="Kruys A."/>
            <person name="Hutchinson M.I."/>
            <person name="Powell A.J."/>
            <person name="Barry K."/>
            <person name="Miller A.N."/>
            <person name="Grigoriev I.V."/>
            <person name="Debuchy R."/>
            <person name="Gladieux P."/>
            <person name="Hiltunen Thoren M."/>
            <person name="Johannesson H."/>
        </authorList>
    </citation>
    <scope>NUCLEOTIDE SEQUENCE</scope>
    <source>
        <strain evidence="1">CBS 560.94</strain>
    </source>
</reference>
<dbReference type="AlphaFoldDB" id="A0AAE0JEY8"/>
<dbReference type="EMBL" id="JAUEPP010000004">
    <property type="protein sequence ID" value="KAK3344920.1"/>
    <property type="molecule type" value="Genomic_DNA"/>
</dbReference>
<reference evidence="1" key="2">
    <citation type="submission" date="2023-06" db="EMBL/GenBank/DDBJ databases">
        <authorList>
            <consortium name="Lawrence Berkeley National Laboratory"/>
            <person name="Haridas S."/>
            <person name="Hensen N."/>
            <person name="Bonometti L."/>
            <person name="Westerberg I."/>
            <person name="Brannstrom I.O."/>
            <person name="Guillou S."/>
            <person name="Cros-Aarteil S."/>
            <person name="Calhoun S."/>
            <person name="Kuo A."/>
            <person name="Mondo S."/>
            <person name="Pangilinan J."/>
            <person name="Riley R."/>
            <person name="Labutti K."/>
            <person name="Andreopoulos B."/>
            <person name="Lipzen A."/>
            <person name="Chen C."/>
            <person name="Yanf M."/>
            <person name="Daum C."/>
            <person name="Ng V."/>
            <person name="Clum A."/>
            <person name="Steindorff A."/>
            <person name="Ohm R."/>
            <person name="Martin F."/>
            <person name="Silar P."/>
            <person name="Natvig D."/>
            <person name="Lalanne C."/>
            <person name="Gautier V."/>
            <person name="Ament-Velasquez S.L."/>
            <person name="Kruys A."/>
            <person name="Hutchinson M.I."/>
            <person name="Powell A.J."/>
            <person name="Barry K."/>
            <person name="Miller A.N."/>
            <person name="Grigoriev I.V."/>
            <person name="Debuchy R."/>
            <person name="Gladieux P."/>
            <person name="Thoren M.H."/>
            <person name="Johannesson H."/>
        </authorList>
    </citation>
    <scope>NUCLEOTIDE SEQUENCE</scope>
    <source>
        <strain evidence="1">CBS 560.94</strain>
    </source>
</reference>
<gene>
    <name evidence="1" type="ORF">B0H65DRAFT_189577</name>
</gene>
<proteinExistence type="predicted"/>
<name>A0AAE0JEY8_9PEZI</name>
<protein>
    <submittedName>
        <fullName evidence="1">Uncharacterized protein</fullName>
    </submittedName>
</protein>
<dbReference type="Proteomes" id="UP001278500">
    <property type="component" value="Unassembled WGS sequence"/>
</dbReference>
<dbReference type="RefSeq" id="XP_062681533.1">
    <property type="nucleotide sequence ID" value="XM_062821621.1"/>
</dbReference>
<keyword evidence="2" id="KW-1185">Reference proteome</keyword>